<organism evidence="6 7">
    <name type="scientific">Anthostomella pinea</name>
    <dbReference type="NCBI Taxonomy" id="933095"/>
    <lineage>
        <taxon>Eukaryota</taxon>
        <taxon>Fungi</taxon>
        <taxon>Dikarya</taxon>
        <taxon>Ascomycota</taxon>
        <taxon>Pezizomycotina</taxon>
        <taxon>Sordariomycetes</taxon>
        <taxon>Xylariomycetidae</taxon>
        <taxon>Xylariales</taxon>
        <taxon>Xylariaceae</taxon>
        <taxon>Anthostomella</taxon>
    </lineage>
</organism>
<dbReference type="GO" id="GO:0005634">
    <property type="term" value="C:nucleus"/>
    <property type="evidence" value="ECO:0007669"/>
    <property type="project" value="UniProtKB-SubCell"/>
</dbReference>
<evidence type="ECO:0000256" key="4">
    <source>
        <dbReference type="SAM" id="MobiDB-lite"/>
    </source>
</evidence>
<accession>A0AAI8VYC9</accession>
<feature type="region of interest" description="Disordered" evidence="4">
    <location>
        <begin position="1"/>
        <end position="20"/>
    </location>
</feature>
<keyword evidence="2" id="KW-0539">Nucleus</keyword>
<dbReference type="InterPro" id="IPR045222">
    <property type="entry name" value="Rpb4-like"/>
</dbReference>
<gene>
    <name evidence="6" type="ORF">KHLLAP_LOCUS13785</name>
</gene>
<evidence type="ECO:0000256" key="3">
    <source>
        <dbReference type="ARBA" id="ARBA00025724"/>
    </source>
</evidence>
<reference evidence="6" key="1">
    <citation type="submission" date="2023-10" db="EMBL/GenBank/DDBJ databases">
        <authorList>
            <person name="Hackl T."/>
        </authorList>
    </citation>
    <scope>NUCLEOTIDE SEQUENCE</scope>
</reference>
<evidence type="ECO:0000313" key="7">
    <source>
        <dbReference type="Proteomes" id="UP001295740"/>
    </source>
</evidence>
<evidence type="ECO:0000256" key="1">
    <source>
        <dbReference type="ARBA" id="ARBA00004123"/>
    </source>
</evidence>
<protein>
    <submittedName>
        <fullName evidence="6">Uu.00g014360.m01.CDS01</fullName>
    </submittedName>
</protein>
<dbReference type="PANTHER" id="PTHR21297">
    <property type="entry name" value="DNA-DIRECTED RNA POLYMERASE II"/>
    <property type="match status" value="1"/>
</dbReference>
<proteinExistence type="inferred from homology"/>
<name>A0AAI8VYC9_9PEZI</name>
<dbReference type="InterPro" id="IPR038324">
    <property type="entry name" value="Rpb4/RPC9_sf"/>
</dbReference>
<dbReference type="Pfam" id="PF03874">
    <property type="entry name" value="RNA_pol_Rpb4"/>
    <property type="match status" value="1"/>
</dbReference>
<dbReference type="SMART" id="SM00657">
    <property type="entry name" value="RPOL4c"/>
    <property type="match status" value="1"/>
</dbReference>
<comment type="similarity">
    <text evidence="3">Belongs to the eukaryotic RPB4 RNA polymerase subunit family.</text>
</comment>
<dbReference type="InterPro" id="IPR010997">
    <property type="entry name" value="HRDC-like_sf"/>
</dbReference>
<dbReference type="Proteomes" id="UP001295740">
    <property type="component" value="Unassembled WGS sequence"/>
</dbReference>
<keyword evidence="7" id="KW-1185">Reference proteome</keyword>
<dbReference type="GO" id="GO:0000166">
    <property type="term" value="F:nucleotide binding"/>
    <property type="evidence" value="ECO:0007669"/>
    <property type="project" value="InterPro"/>
</dbReference>
<evidence type="ECO:0000259" key="5">
    <source>
        <dbReference type="SMART" id="SM00657"/>
    </source>
</evidence>
<dbReference type="InterPro" id="IPR006590">
    <property type="entry name" value="RNA_pol_Rpb4/RPC9_core"/>
</dbReference>
<dbReference type="SUPFAM" id="SSF47819">
    <property type="entry name" value="HRDC-like"/>
    <property type="match status" value="1"/>
</dbReference>
<dbReference type="EMBL" id="CAUWAG010000020">
    <property type="protein sequence ID" value="CAJ2513317.1"/>
    <property type="molecule type" value="Genomic_DNA"/>
</dbReference>
<dbReference type="GO" id="GO:0030880">
    <property type="term" value="C:RNA polymerase complex"/>
    <property type="evidence" value="ECO:0007669"/>
    <property type="project" value="InterPro"/>
</dbReference>
<dbReference type="GO" id="GO:0006352">
    <property type="term" value="P:DNA-templated transcription initiation"/>
    <property type="evidence" value="ECO:0007669"/>
    <property type="project" value="InterPro"/>
</dbReference>
<dbReference type="InterPro" id="IPR005574">
    <property type="entry name" value="Rpb4/RPC9"/>
</dbReference>
<feature type="compositionally biased region" description="Polar residues" evidence="4">
    <location>
        <begin position="1"/>
        <end position="10"/>
    </location>
</feature>
<feature type="domain" description="RNA polymerase Rpb4/RPC9 core" evidence="5">
    <location>
        <begin position="27"/>
        <end position="161"/>
    </location>
</feature>
<evidence type="ECO:0000313" key="6">
    <source>
        <dbReference type="EMBL" id="CAJ2513317.1"/>
    </source>
</evidence>
<dbReference type="Gene3D" id="1.20.1250.40">
    <property type="match status" value="1"/>
</dbReference>
<comment type="caution">
    <text evidence="6">The sequence shown here is derived from an EMBL/GenBank/DDBJ whole genome shotgun (WGS) entry which is preliminary data.</text>
</comment>
<comment type="subcellular location">
    <subcellularLocation>
        <location evidence="1">Nucleus</location>
    </subcellularLocation>
</comment>
<sequence length="161" mass="18216">MSHFPQTSRSKAPPAGNEEASSTISLGEFQDVDTLTLSEAALVINALVAKRRIDHKNINETDYCGEVWLIFVCAFPASRMLTKTVDYLDAFSRFKKKENVEAVERLLSAHKEFHKFERAQLGSLCCETAEEAKTLIPSLTDKISDEDLQELLDEMYKLMPR</sequence>
<evidence type="ECO:0000256" key="2">
    <source>
        <dbReference type="ARBA" id="ARBA00023242"/>
    </source>
</evidence>
<dbReference type="AlphaFoldDB" id="A0AAI8VYC9"/>